<gene>
    <name evidence="1" type="ORF">NCTC10207_00993</name>
</gene>
<reference evidence="1 2" key="1">
    <citation type="submission" date="2018-12" db="EMBL/GenBank/DDBJ databases">
        <authorList>
            <consortium name="Pathogen Informatics"/>
        </authorList>
    </citation>
    <scope>NUCLEOTIDE SEQUENCE [LARGE SCALE GENOMIC DNA]</scope>
    <source>
        <strain evidence="1 2">NCTC10207</strain>
    </source>
</reference>
<dbReference type="Proteomes" id="UP000282386">
    <property type="component" value="Chromosome"/>
</dbReference>
<dbReference type="RefSeq" id="WP_126499952.1">
    <property type="nucleotide sequence ID" value="NZ_LR134479.1"/>
</dbReference>
<name>A0A7Z9A4L3_9MICC</name>
<organism evidence="1 2">
    <name type="scientific">Rothia aeria</name>
    <dbReference type="NCBI Taxonomy" id="172042"/>
    <lineage>
        <taxon>Bacteria</taxon>
        <taxon>Bacillati</taxon>
        <taxon>Actinomycetota</taxon>
        <taxon>Actinomycetes</taxon>
        <taxon>Micrococcales</taxon>
        <taxon>Micrococcaceae</taxon>
        <taxon>Rothia</taxon>
    </lineage>
</organism>
<protein>
    <submittedName>
        <fullName evidence="1">Uncharacterized protein</fullName>
    </submittedName>
</protein>
<dbReference type="EMBL" id="LR134479">
    <property type="protein sequence ID" value="VEI22899.1"/>
    <property type="molecule type" value="Genomic_DNA"/>
</dbReference>
<evidence type="ECO:0000313" key="2">
    <source>
        <dbReference type="Proteomes" id="UP000282386"/>
    </source>
</evidence>
<proteinExistence type="predicted"/>
<accession>A0A7Z9A4L3</accession>
<sequence length="338" mass="40727">MKISNIIYMFFYIYQNPRLNFDRYRNNQNIEEYGYVQDNGGAYHLCFHINDSGEKHFVRDIIKFISTKTKFSSECFKLNDNNEEHLYNILSSLIMIFYIDTHSFHNKTVFDNKALALYQLSDTCNSNLNNRIRQSYIFYLLYNSHLYYESISSIKLQNGVLCFKLGRNNLIPFLKIISSMELKRKDDKKMKLLSSIKSFYIDLIDFLEDGLKLENVFFNSLIDDRYLKFCHYKNFIYHSESDVYKRVRVDKIFNLLPLVLQEGKLTENKFVSYMILFNYMNLIFEKTSGKLQKYLNENECSHLFMQELVNYFDYSFGFYSKRKRINIKKYIKTFTIDQ</sequence>
<dbReference type="AlphaFoldDB" id="A0A7Z9A4L3"/>
<evidence type="ECO:0000313" key="1">
    <source>
        <dbReference type="EMBL" id="VEI22899.1"/>
    </source>
</evidence>